<evidence type="ECO:0008006" key="4">
    <source>
        <dbReference type="Google" id="ProtNLM"/>
    </source>
</evidence>
<feature type="compositionally biased region" description="Low complexity" evidence="1">
    <location>
        <begin position="323"/>
        <end position="361"/>
    </location>
</feature>
<dbReference type="EMBL" id="JRES01000835">
    <property type="protein sequence ID" value="KNC27945.1"/>
    <property type="molecule type" value="Genomic_DNA"/>
</dbReference>
<dbReference type="AlphaFoldDB" id="A0A0L0C6Q1"/>
<feature type="compositionally biased region" description="Low complexity" evidence="1">
    <location>
        <begin position="206"/>
        <end position="215"/>
    </location>
</feature>
<dbReference type="OrthoDB" id="2134133at2759"/>
<dbReference type="Proteomes" id="UP000037069">
    <property type="component" value="Unassembled WGS sequence"/>
</dbReference>
<reference evidence="2 3" key="1">
    <citation type="journal article" date="2015" name="Nat. Commun.">
        <title>Lucilia cuprina genome unlocks parasitic fly biology to underpin future interventions.</title>
        <authorList>
            <person name="Anstead C.A."/>
            <person name="Korhonen P.K."/>
            <person name="Young N.D."/>
            <person name="Hall R.S."/>
            <person name="Jex A.R."/>
            <person name="Murali S.C."/>
            <person name="Hughes D.S."/>
            <person name="Lee S.F."/>
            <person name="Perry T."/>
            <person name="Stroehlein A.J."/>
            <person name="Ansell B.R."/>
            <person name="Breugelmans B."/>
            <person name="Hofmann A."/>
            <person name="Qu J."/>
            <person name="Dugan S."/>
            <person name="Lee S.L."/>
            <person name="Chao H."/>
            <person name="Dinh H."/>
            <person name="Han Y."/>
            <person name="Doddapaneni H.V."/>
            <person name="Worley K.C."/>
            <person name="Muzny D.M."/>
            <person name="Ioannidis P."/>
            <person name="Waterhouse R.M."/>
            <person name="Zdobnov E.M."/>
            <person name="James P.J."/>
            <person name="Bagnall N.H."/>
            <person name="Kotze A.C."/>
            <person name="Gibbs R.A."/>
            <person name="Richards S."/>
            <person name="Batterham P."/>
            <person name="Gasser R.B."/>
        </authorList>
    </citation>
    <scope>NUCLEOTIDE SEQUENCE [LARGE SCALE GENOMIC DNA]</scope>
    <source>
        <strain evidence="2 3">LS</strain>
        <tissue evidence="2">Full body</tissue>
    </source>
</reference>
<feature type="region of interest" description="Disordered" evidence="1">
    <location>
        <begin position="200"/>
        <end position="223"/>
    </location>
</feature>
<organism evidence="2 3">
    <name type="scientific">Lucilia cuprina</name>
    <name type="common">Green bottle fly</name>
    <name type="synonym">Australian sheep blowfly</name>
    <dbReference type="NCBI Taxonomy" id="7375"/>
    <lineage>
        <taxon>Eukaryota</taxon>
        <taxon>Metazoa</taxon>
        <taxon>Ecdysozoa</taxon>
        <taxon>Arthropoda</taxon>
        <taxon>Hexapoda</taxon>
        <taxon>Insecta</taxon>
        <taxon>Pterygota</taxon>
        <taxon>Neoptera</taxon>
        <taxon>Endopterygota</taxon>
        <taxon>Diptera</taxon>
        <taxon>Brachycera</taxon>
        <taxon>Muscomorpha</taxon>
        <taxon>Oestroidea</taxon>
        <taxon>Calliphoridae</taxon>
        <taxon>Luciliinae</taxon>
        <taxon>Lucilia</taxon>
    </lineage>
</organism>
<accession>A0A0L0C6Q1</accession>
<name>A0A0L0C6Q1_LUCCU</name>
<dbReference type="OMA" id="RMPPILN"/>
<evidence type="ECO:0000313" key="3">
    <source>
        <dbReference type="Proteomes" id="UP000037069"/>
    </source>
</evidence>
<evidence type="ECO:0000256" key="1">
    <source>
        <dbReference type="SAM" id="MobiDB-lite"/>
    </source>
</evidence>
<feature type="region of interest" description="Disordered" evidence="1">
    <location>
        <begin position="319"/>
        <end position="361"/>
    </location>
</feature>
<protein>
    <recommendedName>
        <fullName evidence="4">DUF3719 domain-containing protein</fullName>
    </recommendedName>
</protein>
<gene>
    <name evidence="2" type="ORF">FF38_06124</name>
</gene>
<keyword evidence="3" id="KW-1185">Reference proteome</keyword>
<evidence type="ECO:0000313" key="2">
    <source>
        <dbReference type="EMBL" id="KNC27945.1"/>
    </source>
</evidence>
<proteinExistence type="predicted"/>
<sequence length="424" mass="47840">MTSSLGFYLKPKVLDSNSFEDDDLFENEEDDEDFDNQGYLQEVPYTSSSVDRSSIGSIPWADDAIKINKMEWEKVEKMLSGLEALTAVEDDLRKEILDWQKKFPQLLNKRKYKMKNLSTDSLDIESLPSIDLTSEEEDEETEDKLTLTRDRMAEVSITPTPPIRKSSEEDNNLCQLMDNFTLNSVPLKLSQRETNRALMNKRKCASSTSSYSLRSPPTPLQQVPLATTNTNRFRMPPILNVLDSRRKFRSLGQKQNPSFVQLTQIQQAKSAAVAQEQKTRSRFHTGHRSAWHVPLAANRFFNNRNSIILPSISSRQQVIQQYSTQPTTTSTTSELGTSNTTPSSSGPNRSNLLRTNNNNSFTHNLTTKHHLVLGGFTTNASTQTNSSNTTTSGRSVSAAIQYPRVATFNALYLPYSASKFHAFK</sequence>
<comment type="caution">
    <text evidence="2">The sequence shown here is derived from an EMBL/GenBank/DDBJ whole genome shotgun (WGS) entry which is preliminary data.</text>
</comment>